<dbReference type="AlphaFoldDB" id="A0A6A6N2Q1"/>
<proteinExistence type="predicted"/>
<comment type="caution">
    <text evidence="4">The sequence shown here is derived from an EMBL/GenBank/DDBJ whole genome shotgun (WGS) entry which is preliminary data.</text>
</comment>
<evidence type="ECO:0000256" key="1">
    <source>
        <dbReference type="SAM" id="Coils"/>
    </source>
</evidence>
<accession>A0A6A6N2Q1</accession>
<evidence type="ECO:0000313" key="5">
    <source>
        <dbReference type="Proteomes" id="UP000467840"/>
    </source>
</evidence>
<organism evidence="4 5">
    <name type="scientific">Hevea brasiliensis</name>
    <name type="common">Para rubber tree</name>
    <name type="synonym">Siphonia brasiliensis</name>
    <dbReference type="NCBI Taxonomy" id="3981"/>
    <lineage>
        <taxon>Eukaryota</taxon>
        <taxon>Viridiplantae</taxon>
        <taxon>Streptophyta</taxon>
        <taxon>Embryophyta</taxon>
        <taxon>Tracheophyta</taxon>
        <taxon>Spermatophyta</taxon>
        <taxon>Magnoliopsida</taxon>
        <taxon>eudicotyledons</taxon>
        <taxon>Gunneridae</taxon>
        <taxon>Pentapetalae</taxon>
        <taxon>rosids</taxon>
        <taxon>fabids</taxon>
        <taxon>Malpighiales</taxon>
        <taxon>Euphorbiaceae</taxon>
        <taxon>Crotonoideae</taxon>
        <taxon>Micrandreae</taxon>
        <taxon>Hevea</taxon>
    </lineage>
</organism>
<keyword evidence="5" id="KW-1185">Reference proteome</keyword>
<dbReference type="PANTHER" id="PTHR35317">
    <property type="entry name" value="OS04G0629600 PROTEIN"/>
    <property type="match status" value="1"/>
</dbReference>
<dbReference type="PANTHER" id="PTHR35317:SF27">
    <property type="entry name" value="RETROVIRUS-RELATED POL POLYPROTEIN FROM TRANSPOSON TNT 1-94"/>
    <property type="match status" value="1"/>
</dbReference>
<name>A0A6A6N2Q1_HEVBR</name>
<dbReference type="InterPro" id="IPR025724">
    <property type="entry name" value="GAG-pre-integrase_dom"/>
</dbReference>
<feature type="domain" description="GAG-pre-integrase" evidence="2">
    <location>
        <begin position="286"/>
        <end position="343"/>
    </location>
</feature>
<evidence type="ECO:0000259" key="2">
    <source>
        <dbReference type="Pfam" id="PF13976"/>
    </source>
</evidence>
<feature type="domain" description="Retroviral polymerase SH3-like" evidence="3">
    <location>
        <begin position="404"/>
        <end position="447"/>
    </location>
</feature>
<protein>
    <submittedName>
        <fullName evidence="4">Uncharacterized protein</fullName>
    </submittedName>
</protein>
<evidence type="ECO:0000313" key="4">
    <source>
        <dbReference type="EMBL" id="KAF2320391.1"/>
    </source>
</evidence>
<gene>
    <name evidence="4" type="ORF">GH714_027371</name>
</gene>
<reference evidence="4 5" key="1">
    <citation type="journal article" date="2020" name="Mol. Plant">
        <title>The Chromosome-Based Rubber Tree Genome Provides New Insights into Spurge Genome Evolution and Rubber Biosynthesis.</title>
        <authorList>
            <person name="Liu J."/>
            <person name="Shi C."/>
            <person name="Shi C.C."/>
            <person name="Li W."/>
            <person name="Zhang Q.J."/>
            <person name="Zhang Y."/>
            <person name="Li K."/>
            <person name="Lu H.F."/>
            <person name="Shi C."/>
            <person name="Zhu S.T."/>
            <person name="Xiao Z.Y."/>
            <person name="Nan H."/>
            <person name="Yue Y."/>
            <person name="Zhu X.G."/>
            <person name="Wu Y."/>
            <person name="Hong X.N."/>
            <person name="Fan G.Y."/>
            <person name="Tong Y."/>
            <person name="Zhang D."/>
            <person name="Mao C.L."/>
            <person name="Liu Y.L."/>
            <person name="Hao S.J."/>
            <person name="Liu W.Q."/>
            <person name="Lv M.Q."/>
            <person name="Zhang H.B."/>
            <person name="Liu Y."/>
            <person name="Hu-Tang G.R."/>
            <person name="Wang J.P."/>
            <person name="Wang J.H."/>
            <person name="Sun Y.H."/>
            <person name="Ni S.B."/>
            <person name="Chen W.B."/>
            <person name="Zhang X.C."/>
            <person name="Jiao Y.N."/>
            <person name="Eichler E.E."/>
            <person name="Li G.H."/>
            <person name="Liu X."/>
            <person name="Gao L.Z."/>
        </authorList>
    </citation>
    <scope>NUCLEOTIDE SEQUENCE [LARGE SCALE GENOMIC DNA]</scope>
    <source>
        <strain evidence="5">cv. GT1</strain>
        <tissue evidence="4">Leaf</tissue>
    </source>
</reference>
<evidence type="ECO:0000259" key="3">
    <source>
        <dbReference type="Pfam" id="PF25597"/>
    </source>
</evidence>
<dbReference type="EMBL" id="JAAGAX010000003">
    <property type="protein sequence ID" value="KAF2320391.1"/>
    <property type="molecule type" value="Genomic_DNA"/>
</dbReference>
<dbReference type="Proteomes" id="UP000467840">
    <property type="component" value="Chromosome 10"/>
</dbReference>
<dbReference type="Pfam" id="PF14223">
    <property type="entry name" value="Retrotran_gag_2"/>
    <property type="match status" value="1"/>
</dbReference>
<dbReference type="Pfam" id="PF25597">
    <property type="entry name" value="SH3_retrovirus"/>
    <property type="match status" value="1"/>
</dbReference>
<dbReference type="InterPro" id="IPR057670">
    <property type="entry name" value="SH3_retrovirus"/>
</dbReference>
<dbReference type="Pfam" id="PF13976">
    <property type="entry name" value="gag_pre-integrs"/>
    <property type="match status" value="1"/>
</dbReference>
<keyword evidence="1" id="KW-0175">Coiled coil</keyword>
<feature type="coiled-coil region" evidence="1">
    <location>
        <begin position="105"/>
        <end position="132"/>
    </location>
</feature>
<sequence length="511" mass="58151">MSEDKTLTKIPHFDGHYDHWSELMENLLRAKGLWSLVEIGFTEPIEGTILTEAQREQFDDARLKDHQVKHYLFQAIDRTVFEQILDRRTAKSVWDSLKRKFGGNLKVKKSLLNALRREFEVLEMKKDETITDYFARVMMVSNKMRSNGEEMPDKKIVEKILRTLTDKFTYVVVSIEESKDTDTMSIDELQSSLVVHEQKFRRPSNNDEDQVLNVGNCYTIGEVYWAPELKNNLLSVGQLQEKGVAVLFKNGVCSIYHPQKGKMAESIMSANRMFILLAESSITTHEGRCLQVSNSDQSILWHYRYGHLSYKGLRILQHKNMVEGLPQIVDPSITCEACMKGKQHRTPIPKRSQWRATEKLGLVHADLCGPITPPSSSEKVKDMTPEEAWSGEKPSVDYFRVFGCVGYVHIPDAKRKKLEDKSVSCVLFGISGESKGAKEEDTEQHTVSASSINPDGEIEAAEPAAIDATPAAEIEPNLAIREGRSRRPPIWSTDYVSVKVCLKKMILTWRI</sequence>